<comment type="caution">
    <text evidence="1">The sequence shown here is derived from an EMBL/GenBank/DDBJ whole genome shotgun (WGS) entry which is preliminary data.</text>
</comment>
<name>A0ACD3SL04_9BURK</name>
<evidence type="ECO:0000313" key="1">
    <source>
        <dbReference type="EMBL" id="TMS56907.1"/>
    </source>
</evidence>
<sequence>MDLRQLRYFVTVAEELHFGRAAERLAMTQPPLSQQIQALEQELGVQLFARTRRSVALTAVGAQWLPEVRRVLADAAALPALAQRLARGETGSLTLTFVSTADYGILPGLLRQFGERHPDVSLQLREATSDVQIDALLAGESDAGLVIPPQPVSFPATLDYLPLARERLVLAVPEGWRPASRHGQARLRRGEVALAEAADAPLILFPRRSAPAFYDIITGCYAAQGLTPRVGQEAIQMQTIVSLVSAGMGVALVPESLRHLRRTGVRYLDLSPDVAPHVTPYVETGLIWRRQAMTPALQSFVEIARTMSS</sequence>
<evidence type="ECO:0000313" key="2">
    <source>
        <dbReference type="Proteomes" id="UP000004277"/>
    </source>
</evidence>
<dbReference type="Proteomes" id="UP000004277">
    <property type="component" value="Unassembled WGS sequence"/>
</dbReference>
<keyword evidence="2" id="KW-1185">Reference proteome</keyword>
<protein>
    <submittedName>
        <fullName evidence="1">LysR family transcriptional regulator</fullName>
    </submittedName>
</protein>
<dbReference type="EMBL" id="AKCV02000026">
    <property type="protein sequence ID" value="TMS56907.1"/>
    <property type="molecule type" value="Genomic_DNA"/>
</dbReference>
<accession>A0ACD3SL04</accession>
<organism evidence="1 2">
    <name type="scientific">Imbroritus primus</name>
    <dbReference type="NCBI Taxonomy" id="3058603"/>
    <lineage>
        <taxon>Bacteria</taxon>
        <taxon>Pseudomonadati</taxon>
        <taxon>Pseudomonadota</taxon>
        <taxon>Betaproteobacteria</taxon>
        <taxon>Burkholderiales</taxon>
        <taxon>Burkholderiaceae</taxon>
        <taxon>Imbroritus</taxon>
    </lineage>
</organism>
<gene>
    <name evidence="1" type="ORF">MW7_016695</name>
</gene>
<proteinExistence type="predicted"/>
<reference evidence="1" key="1">
    <citation type="submission" date="2019-05" db="EMBL/GenBank/DDBJ databases">
        <title>Revised genome assembly of Burkholderiaceae (previously Ralstonia) sp. PBA.</title>
        <authorList>
            <person name="Gan H.M."/>
        </authorList>
    </citation>
    <scope>NUCLEOTIDE SEQUENCE</scope>
    <source>
        <strain evidence="1">PBA</strain>
    </source>
</reference>